<keyword evidence="1" id="KW-0472">Membrane</keyword>
<keyword evidence="1" id="KW-1133">Transmembrane helix</keyword>
<organism evidence="2 3">
    <name type="scientific">Streptococcus ictaluri 707-05</name>
    <dbReference type="NCBI Taxonomy" id="764299"/>
    <lineage>
        <taxon>Bacteria</taxon>
        <taxon>Bacillati</taxon>
        <taxon>Bacillota</taxon>
        <taxon>Bacilli</taxon>
        <taxon>Lactobacillales</taxon>
        <taxon>Streptococcaceae</taxon>
        <taxon>Streptococcus</taxon>
    </lineage>
</organism>
<feature type="transmembrane region" description="Helical" evidence="1">
    <location>
        <begin position="79"/>
        <end position="107"/>
    </location>
</feature>
<feature type="transmembrane region" description="Helical" evidence="1">
    <location>
        <begin position="7"/>
        <end position="27"/>
    </location>
</feature>
<gene>
    <name evidence="2" type="ORF">STRIC_1830</name>
</gene>
<name>G5K4U3_9STRE</name>
<evidence type="ECO:0000256" key="1">
    <source>
        <dbReference type="SAM" id="Phobius"/>
    </source>
</evidence>
<feature type="transmembrane region" description="Helical" evidence="1">
    <location>
        <begin position="113"/>
        <end position="136"/>
    </location>
</feature>
<dbReference type="EMBL" id="AEUX02000007">
    <property type="protein sequence ID" value="EHI68852.1"/>
    <property type="molecule type" value="Genomic_DNA"/>
</dbReference>
<keyword evidence="3" id="KW-1185">Reference proteome</keyword>
<dbReference type="AlphaFoldDB" id="G5K4U3"/>
<accession>G5K4U3</accession>
<dbReference type="STRING" id="764299.STRIC_1830"/>
<dbReference type="Proteomes" id="UP000003330">
    <property type="component" value="Unassembled WGS sequence"/>
</dbReference>
<sequence>MTNIDYVFLLLSILVYYMTEIRIFSFLSDIKLAIWKQLFLLAVALFFNQFAFLSPLLIDPLLFLFILKLEKQPCLSLKSLFLAFIPSVFIDLLSRFTVIVVIPYIFLAHDIDVGHGVIDFMAYLFFPVLHLLIILWEKIIK</sequence>
<keyword evidence="1" id="KW-0812">Transmembrane</keyword>
<feature type="transmembrane region" description="Helical" evidence="1">
    <location>
        <begin position="39"/>
        <end position="67"/>
    </location>
</feature>
<protein>
    <submittedName>
        <fullName evidence="2">Uncharacterized protein</fullName>
    </submittedName>
</protein>
<reference evidence="2 3" key="1">
    <citation type="journal article" date="2014" name="Int. J. Syst. Evol. Microbiol.">
        <title>Phylogenomics and the dynamic genome evolution of the genus Streptococcus.</title>
        <authorList>
            <consortium name="The Broad Institute Genome Sequencing Platform"/>
            <person name="Richards V.P."/>
            <person name="Palmer S.R."/>
            <person name="Pavinski Bitar P.D."/>
            <person name="Qin X."/>
            <person name="Weinstock G.M."/>
            <person name="Highlander S.K."/>
            <person name="Town C.D."/>
            <person name="Burne R.A."/>
            <person name="Stanhope M.J."/>
        </authorList>
    </citation>
    <scope>NUCLEOTIDE SEQUENCE [LARGE SCALE GENOMIC DNA]</scope>
    <source>
        <strain evidence="2 3">707-05</strain>
    </source>
</reference>
<comment type="caution">
    <text evidence="2">The sequence shown here is derived from an EMBL/GenBank/DDBJ whole genome shotgun (WGS) entry which is preliminary data.</text>
</comment>
<evidence type="ECO:0000313" key="2">
    <source>
        <dbReference type="EMBL" id="EHI68852.1"/>
    </source>
</evidence>
<dbReference type="eggNOG" id="COG3290">
    <property type="taxonomic scope" value="Bacteria"/>
</dbReference>
<proteinExistence type="predicted"/>
<evidence type="ECO:0000313" key="3">
    <source>
        <dbReference type="Proteomes" id="UP000003330"/>
    </source>
</evidence>